<feature type="repeat" description="PPR" evidence="2">
    <location>
        <begin position="236"/>
        <end position="270"/>
    </location>
</feature>
<dbReference type="NCBIfam" id="TIGR00756">
    <property type="entry name" value="PPR"/>
    <property type="match status" value="4"/>
</dbReference>
<feature type="repeat" description="PPR" evidence="2">
    <location>
        <begin position="447"/>
        <end position="481"/>
    </location>
</feature>
<feature type="repeat" description="PPR" evidence="2">
    <location>
        <begin position="482"/>
        <end position="516"/>
    </location>
</feature>
<keyword evidence="4" id="KW-1185">Reference proteome</keyword>
<evidence type="ECO:0000313" key="4">
    <source>
        <dbReference type="Proteomes" id="UP001454036"/>
    </source>
</evidence>
<evidence type="ECO:0008006" key="5">
    <source>
        <dbReference type="Google" id="ProtNLM"/>
    </source>
</evidence>
<evidence type="ECO:0000256" key="2">
    <source>
        <dbReference type="PROSITE-ProRule" id="PRU00708"/>
    </source>
</evidence>
<evidence type="ECO:0000256" key="1">
    <source>
        <dbReference type="ARBA" id="ARBA00022737"/>
    </source>
</evidence>
<dbReference type="PROSITE" id="PS51375">
    <property type="entry name" value="PPR"/>
    <property type="match status" value="5"/>
</dbReference>
<dbReference type="InterPro" id="IPR002885">
    <property type="entry name" value="PPR_rpt"/>
</dbReference>
<keyword evidence="1" id="KW-0677">Repeat</keyword>
<dbReference type="AlphaFoldDB" id="A0AAV3QGX5"/>
<proteinExistence type="predicted"/>
<dbReference type="Pfam" id="PF01535">
    <property type="entry name" value="PPR"/>
    <property type="match status" value="1"/>
</dbReference>
<dbReference type="InterPro" id="IPR052308">
    <property type="entry name" value="PPR_domain-containing"/>
</dbReference>
<feature type="repeat" description="PPR" evidence="2">
    <location>
        <begin position="342"/>
        <end position="376"/>
    </location>
</feature>
<dbReference type="Pfam" id="PF13041">
    <property type="entry name" value="PPR_2"/>
    <property type="match status" value="3"/>
</dbReference>
<dbReference type="PANTHER" id="PTHR47937">
    <property type="entry name" value="PLASTID TRANSCRIPTIONALLY ACTIVE CHROMOSOME 2-LIKE PROTEIN"/>
    <property type="match status" value="1"/>
</dbReference>
<accession>A0AAV3QGX5</accession>
<comment type="caution">
    <text evidence="3">The sequence shown here is derived from an EMBL/GenBank/DDBJ whole genome shotgun (WGS) entry which is preliminary data.</text>
</comment>
<evidence type="ECO:0000313" key="3">
    <source>
        <dbReference type="EMBL" id="GAA0163304.1"/>
    </source>
</evidence>
<organism evidence="3 4">
    <name type="scientific">Lithospermum erythrorhizon</name>
    <name type="common">Purple gromwell</name>
    <name type="synonym">Lithospermum officinale var. erythrorhizon</name>
    <dbReference type="NCBI Taxonomy" id="34254"/>
    <lineage>
        <taxon>Eukaryota</taxon>
        <taxon>Viridiplantae</taxon>
        <taxon>Streptophyta</taxon>
        <taxon>Embryophyta</taxon>
        <taxon>Tracheophyta</taxon>
        <taxon>Spermatophyta</taxon>
        <taxon>Magnoliopsida</taxon>
        <taxon>eudicotyledons</taxon>
        <taxon>Gunneridae</taxon>
        <taxon>Pentapetalae</taxon>
        <taxon>asterids</taxon>
        <taxon>lamiids</taxon>
        <taxon>Boraginales</taxon>
        <taxon>Boraginaceae</taxon>
        <taxon>Boraginoideae</taxon>
        <taxon>Lithospermeae</taxon>
        <taxon>Lithospermum</taxon>
    </lineage>
</organism>
<dbReference type="Proteomes" id="UP001454036">
    <property type="component" value="Unassembled WGS sequence"/>
</dbReference>
<name>A0AAV3QGX5_LITER</name>
<sequence length="553" mass="63622">MKQLSTVAKRFMICHSFTKFQCFSMHIQPPFYTQKLSSLADECFIVDSICKTLHKNQKNWDNLTNNFSSVKFTNSIIKNTLLHLKQPINAKKALTFFHWSAQLNHFPHEVSTYCITIHILVKARYLKDAKVLLGSLLMRVSENEGKDSFFIVLDSIIDSYGDVESTPLVFDLFMQTCAKLRMIDCVLEACKILDENGFMLSVVTYNVMLYVIQKSDRCSLLWGVYEHMIENRKRPNESTVKILVDGLCKEGRLQKFLDMLDRILGKRCSSPLVIVNTCLVYGMIDDGRIEEGLVLLKRMLQNHMILDVIGCSLVVLAKLKKGDLEAAWEVFEGMLKRGFDGNSFVYTLFIGAYCDQRMIEDAVEVLEEMENSGFKPFDETFDCLIQGCCRTQWLEDSLKYCERMMEMGLVPSRLAFNEMTNKLCENGYSKRVDEMLTVLLDKGFVPDSITYSCLIAGYGKEGNVEDALKLYYEMEYKSISPDAAAFNSLIVSLCHHKRLSEVEKFLMVMKDRQLRLDSFIYDIIISSYLDKRDKIRAQELCREMVGVQVRASN</sequence>
<dbReference type="EMBL" id="BAABME010004712">
    <property type="protein sequence ID" value="GAA0163304.1"/>
    <property type="molecule type" value="Genomic_DNA"/>
</dbReference>
<protein>
    <recommendedName>
        <fullName evidence="5">Pentatricopeptide repeat-containing protein</fullName>
    </recommendedName>
</protein>
<reference evidence="3 4" key="1">
    <citation type="submission" date="2024-01" db="EMBL/GenBank/DDBJ databases">
        <title>The complete chloroplast genome sequence of Lithospermum erythrorhizon: insights into the phylogenetic relationship among Boraginaceae species and the maternal lineages of purple gromwells.</title>
        <authorList>
            <person name="Okada T."/>
            <person name="Watanabe K."/>
        </authorList>
    </citation>
    <scope>NUCLEOTIDE SEQUENCE [LARGE SCALE GENOMIC DNA]</scope>
</reference>
<dbReference type="PANTHER" id="PTHR47937:SF2">
    <property type="entry name" value="PENTATRICOPEPTIDE (PPR) REPEAT-CONTAINING PROTEIN, PF01535'-RELATED"/>
    <property type="match status" value="1"/>
</dbReference>
<gene>
    <name evidence="3" type="ORF">LIER_19203</name>
</gene>
<feature type="repeat" description="PPR" evidence="2">
    <location>
        <begin position="377"/>
        <end position="411"/>
    </location>
</feature>
<dbReference type="InterPro" id="IPR011990">
    <property type="entry name" value="TPR-like_helical_dom_sf"/>
</dbReference>
<dbReference type="Gene3D" id="1.25.40.10">
    <property type="entry name" value="Tetratricopeptide repeat domain"/>
    <property type="match status" value="3"/>
</dbReference>